<accession>A0ABC8RAQ0</accession>
<gene>
    <name evidence="2" type="ORF">ILEXP_LOCUS9694</name>
</gene>
<name>A0ABC8RAQ0_9AQUA</name>
<feature type="region of interest" description="Disordered" evidence="1">
    <location>
        <begin position="90"/>
        <end position="110"/>
    </location>
</feature>
<dbReference type="AlphaFoldDB" id="A0ABC8RAQ0"/>
<organism evidence="2 3">
    <name type="scientific">Ilex paraguariensis</name>
    <name type="common">yerba mate</name>
    <dbReference type="NCBI Taxonomy" id="185542"/>
    <lineage>
        <taxon>Eukaryota</taxon>
        <taxon>Viridiplantae</taxon>
        <taxon>Streptophyta</taxon>
        <taxon>Embryophyta</taxon>
        <taxon>Tracheophyta</taxon>
        <taxon>Spermatophyta</taxon>
        <taxon>Magnoliopsida</taxon>
        <taxon>eudicotyledons</taxon>
        <taxon>Gunneridae</taxon>
        <taxon>Pentapetalae</taxon>
        <taxon>asterids</taxon>
        <taxon>campanulids</taxon>
        <taxon>Aquifoliales</taxon>
        <taxon>Aquifoliaceae</taxon>
        <taxon>Ilex</taxon>
    </lineage>
</organism>
<reference evidence="2 3" key="1">
    <citation type="submission" date="2024-02" db="EMBL/GenBank/DDBJ databases">
        <authorList>
            <person name="Vignale AGUSTIN F."/>
            <person name="Sosa J E."/>
            <person name="Modenutti C."/>
        </authorList>
    </citation>
    <scope>NUCLEOTIDE SEQUENCE [LARGE SCALE GENOMIC DNA]</scope>
</reference>
<proteinExistence type="predicted"/>
<evidence type="ECO:0000313" key="3">
    <source>
        <dbReference type="Proteomes" id="UP001642360"/>
    </source>
</evidence>
<evidence type="ECO:0000313" key="2">
    <source>
        <dbReference type="EMBL" id="CAK9142055.1"/>
    </source>
</evidence>
<protein>
    <submittedName>
        <fullName evidence="2">Uncharacterized protein</fullName>
    </submittedName>
</protein>
<feature type="compositionally biased region" description="Basic and acidic residues" evidence="1">
    <location>
        <begin position="1"/>
        <end position="11"/>
    </location>
</feature>
<dbReference type="EMBL" id="CAUOFW020001192">
    <property type="protein sequence ID" value="CAK9142055.1"/>
    <property type="molecule type" value="Genomic_DNA"/>
</dbReference>
<dbReference type="Proteomes" id="UP001642360">
    <property type="component" value="Unassembled WGS sequence"/>
</dbReference>
<evidence type="ECO:0000256" key="1">
    <source>
        <dbReference type="SAM" id="MobiDB-lite"/>
    </source>
</evidence>
<sequence length="180" mass="20325">MAEQAIEKKSFEDDDPTSSAKKEDVTNDPEFLSCLLQPSPADSDPNYIGIRRLLLSRKAESGFLRRKDWRCNGKGYVAFRNYINRPQNWESLHTPSHSSTPGQSGRWMPSSSPLSILLDVDSWSTNRELQSGSQALSQSLSFSSNASDSDYPRRRSEPAYSFVGMHCIFDQCKAMGMFLR</sequence>
<keyword evidence="3" id="KW-1185">Reference proteome</keyword>
<feature type="region of interest" description="Disordered" evidence="1">
    <location>
        <begin position="1"/>
        <end position="26"/>
    </location>
</feature>
<comment type="caution">
    <text evidence="2">The sequence shown here is derived from an EMBL/GenBank/DDBJ whole genome shotgun (WGS) entry which is preliminary data.</text>
</comment>